<dbReference type="EMBL" id="LSYU01000044">
    <property type="protein sequence ID" value="KXX64787.1"/>
    <property type="molecule type" value="Genomic_DNA"/>
</dbReference>
<feature type="chain" id="PRO_5046303702" description="Porin" evidence="1">
    <location>
        <begin position="22"/>
        <end position="385"/>
    </location>
</feature>
<comment type="caution">
    <text evidence="2">The sequence shown here is derived from an EMBL/GenBank/DDBJ whole genome shotgun (WGS) entry which is preliminary data.</text>
</comment>
<evidence type="ECO:0000313" key="3">
    <source>
        <dbReference type="Proteomes" id="UP000075766"/>
    </source>
</evidence>
<name>A0ABR5VK43_MARGR</name>
<dbReference type="InterPro" id="IPR023614">
    <property type="entry name" value="Porin_dom_sf"/>
</dbReference>
<accession>A0ABR5VK43</accession>
<sequence length="385" mass="43317">MRGSWVAIVVLALWTPAVAQAVEPALQLHGFASQALVWTSDNRFFGDSPDGSLDFTELGLNGSWRADPRLLLAAQVLVRRAGEMSDATPWLDYALADATLVSAPTHRIGLRMGRIKNPIGLYNETRDVPFTRPGIFLPQVVYFDRVRNMMLASDGLMVYGERYTDLGTFSATLGAGLPLLDANVEWNYLLDDHDGELEPEHPVPLLSLWYADPAERLRLGLSGAAMHSRFDPGSEAAIGAGNLDIRYWLASAQYNAANWTLAGEYAHILIDWRHFRPEADRHHAIQTGWYLQAAYRLSPAIELMLRYEEGDADRRLGDLHLHCPASDHSRIWVVGTRWDLGRRLMLRLEYQRHHGGFTLSYRENPPGDGVVEDWDLFAAQISLRF</sequence>
<dbReference type="RefSeq" id="WP_062274279.1">
    <property type="nucleotide sequence ID" value="NZ_LSYU01000044.1"/>
</dbReference>
<evidence type="ECO:0000256" key="1">
    <source>
        <dbReference type="SAM" id="SignalP"/>
    </source>
</evidence>
<reference evidence="2 3" key="1">
    <citation type="submission" date="2016-02" db="EMBL/GenBank/DDBJ databases">
        <title>Genome sequence of Marichromatium gracile YL-28, a purple sulfur bacterium.</title>
        <authorList>
            <person name="Zhao C."/>
            <person name="Hong X."/>
            <person name="Chen S."/>
            <person name="Yang S."/>
        </authorList>
    </citation>
    <scope>NUCLEOTIDE SEQUENCE [LARGE SCALE GENOMIC DNA]</scope>
    <source>
        <strain evidence="2 3">YL28</strain>
    </source>
</reference>
<protein>
    <recommendedName>
        <fullName evidence="4">Porin</fullName>
    </recommendedName>
</protein>
<dbReference type="Proteomes" id="UP000075766">
    <property type="component" value="Unassembled WGS sequence"/>
</dbReference>
<keyword evidence="3" id="KW-1185">Reference proteome</keyword>
<organism evidence="2 3">
    <name type="scientific">Marichromatium gracile</name>
    <name type="common">Chromatium gracile</name>
    <dbReference type="NCBI Taxonomy" id="1048"/>
    <lineage>
        <taxon>Bacteria</taxon>
        <taxon>Pseudomonadati</taxon>
        <taxon>Pseudomonadota</taxon>
        <taxon>Gammaproteobacteria</taxon>
        <taxon>Chromatiales</taxon>
        <taxon>Chromatiaceae</taxon>
        <taxon>Marichromatium</taxon>
    </lineage>
</organism>
<evidence type="ECO:0008006" key="4">
    <source>
        <dbReference type="Google" id="ProtNLM"/>
    </source>
</evidence>
<gene>
    <name evidence="2" type="ORF">AY586_01510</name>
</gene>
<keyword evidence="1" id="KW-0732">Signal</keyword>
<proteinExistence type="predicted"/>
<evidence type="ECO:0000313" key="2">
    <source>
        <dbReference type="EMBL" id="KXX64787.1"/>
    </source>
</evidence>
<feature type="signal peptide" evidence="1">
    <location>
        <begin position="1"/>
        <end position="21"/>
    </location>
</feature>
<dbReference type="SUPFAM" id="SSF56935">
    <property type="entry name" value="Porins"/>
    <property type="match status" value="1"/>
</dbReference>
<dbReference type="Gene3D" id="2.40.160.10">
    <property type="entry name" value="Porin"/>
    <property type="match status" value="1"/>
</dbReference>